<evidence type="ECO:0000256" key="4">
    <source>
        <dbReference type="ARBA" id="ARBA00015339"/>
    </source>
</evidence>
<protein>
    <recommendedName>
        <fullName evidence="4">Ribosome assembly protein 3</fullName>
    </recommendedName>
</protein>
<proteinExistence type="inferred from homology"/>
<evidence type="ECO:0000313" key="11">
    <source>
        <dbReference type="Proteomes" id="UP001623330"/>
    </source>
</evidence>
<evidence type="ECO:0000256" key="1">
    <source>
        <dbReference type="ARBA" id="ARBA00003035"/>
    </source>
</evidence>
<feature type="compositionally biased region" description="Basic and acidic residues" evidence="8">
    <location>
        <begin position="61"/>
        <end position="70"/>
    </location>
</feature>
<evidence type="ECO:0000256" key="8">
    <source>
        <dbReference type="SAM" id="MobiDB-lite"/>
    </source>
</evidence>
<keyword evidence="6" id="KW-0539">Nucleus</keyword>
<evidence type="ECO:0000256" key="7">
    <source>
        <dbReference type="ARBA" id="ARBA00023274"/>
    </source>
</evidence>
<dbReference type="InterPro" id="IPR028217">
    <property type="entry name" value="Rsa3_C"/>
</dbReference>
<reference evidence="10 11" key="1">
    <citation type="submission" date="2024-05" db="EMBL/GenBank/DDBJ databases">
        <title>Long read based assembly of the Candida bracarensis genome reveals expanded adhesin content.</title>
        <authorList>
            <person name="Marcet-Houben M."/>
            <person name="Ksiezopolska E."/>
            <person name="Gabaldon T."/>
        </authorList>
    </citation>
    <scope>NUCLEOTIDE SEQUENCE [LARGE SCALE GENOMIC DNA]</scope>
    <source>
        <strain evidence="10 11">CBM6</strain>
    </source>
</reference>
<evidence type="ECO:0000256" key="3">
    <source>
        <dbReference type="ARBA" id="ARBA00006256"/>
    </source>
</evidence>
<dbReference type="Proteomes" id="UP001623330">
    <property type="component" value="Unassembled WGS sequence"/>
</dbReference>
<keyword evidence="7" id="KW-0687">Ribonucleoprotein</keyword>
<gene>
    <name evidence="10" type="ORF">RNJ44_04001</name>
</gene>
<comment type="subcellular location">
    <subcellularLocation>
        <location evidence="2">Nucleus</location>
        <location evidence="2">Nucleolus</location>
    </subcellularLocation>
</comment>
<dbReference type="InterPro" id="IPR051898">
    <property type="entry name" value="Ribosome_Assembly_3"/>
</dbReference>
<feature type="region of interest" description="Disordered" evidence="8">
    <location>
        <begin position="1"/>
        <end position="70"/>
    </location>
</feature>
<dbReference type="Pfam" id="PF14615">
    <property type="entry name" value="Rsa3"/>
    <property type="match status" value="1"/>
</dbReference>
<keyword evidence="5" id="KW-0690">Ribosome biogenesis</keyword>
<feature type="domain" description="Ribosome-assembly protein 3 C-terminal" evidence="9">
    <location>
        <begin position="129"/>
        <end position="174"/>
    </location>
</feature>
<evidence type="ECO:0000259" key="9">
    <source>
        <dbReference type="Pfam" id="PF14615"/>
    </source>
</evidence>
<evidence type="ECO:0000256" key="5">
    <source>
        <dbReference type="ARBA" id="ARBA00022517"/>
    </source>
</evidence>
<dbReference type="EMBL" id="JBEVYD010000005">
    <property type="protein sequence ID" value="KAL3232085.1"/>
    <property type="molecule type" value="Genomic_DNA"/>
</dbReference>
<accession>A0ABR4NTN4</accession>
<sequence>MSVQDIEVRKAKKNSNRRRKKRRTAESDSDSSSSSSDSEPEVQVPDEPVEKELSDVELSDTENKVVTERESLDEASKQKLADIPFTTTEFTSRTARDKTVPINLAGVEEKLEGAKMAMRTRLSEQENELKESYLNLMFENFGDEIHKLREAPDFNGRTINILANVLKDGTGMFDNDTLKAILKSEN</sequence>
<comment type="function">
    <text evidence="1">Required for efficient biogenesis of the 60S ribosomal subunit.</text>
</comment>
<organism evidence="10 11">
    <name type="scientific">Nakaseomyces bracarensis</name>
    <dbReference type="NCBI Taxonomy" id="273131"/>
    <lineage>
        <taxon>Eukaryota</taxon>
        <taxon>Fungi</taxon>
        <taxon>Dikarya</taxon>
        <taxon>Ascomycota</taxon>
        <taxon>Saccharomycotina</taxon>
        <taxon>Saccharomycetes</taxon>
        <taxon>Saccharomycetales</taxon>
        <taxon>Saccharomycetaceae</taxon>
        <taxon>Nakaseomyces</taxon>
    </lineage>
</organism>
<name>A0ABR4NTN4_9SACH</name>
<keyword evidence="11" id="KW-1185">Reference proteome</keyword>
<feature type="compositionally biased region" description="Low complexity" evidence="8">
    <location>
        <begin position="30"/>
        <end position="46"/>
    </location>
</feature>
<comment type="caution">
    <text evidence="10">The sequence shown here is derived from an EMBL/GenBank/DDBJ whole genome shotgun (WGS) entry which is preliminary data.</text>
</comment>
<evidence type="ECO:0000313" key="10">
    <source>
        <dbReference type="EMBL" id="KAL3232085.1"/>
    </source>
</evidence>
<feature type="compositionally biased region" description="Basic residues" evidence="8">
    <location>
        <begin position="10"/>
        <end position="23"/>
    </location>
</feature>
<dbReference type="PANTHER" id="PTHR28127">
    <property type="entry name" value="RIBOSOME ASSEMBLY PROTEIN 3"/>
    <property type="match status" value="1"/>
</dbReference>
<evidence type="ECO:0000256" key="6">
    <source>
        <dbReference type="ARBA" id="ARBA00023242"/>
    </source>
</evidence>
<evidence type="ECO:0000256" key="2">
    <source>
        <dbReference type="ARBA" id="ARBA00004604"/>
    </source>
</evidence>
<dbReference type="PANTHER" id="PTHR28127:SF1">
    <property type="entry name" value="RIBOSOME ASSEMBLY PROTEIN 3"/>
    <property type="match status" value="1"/>
</dbReference>
<comment type="similarity">
    <text evidence="3">Belongs to the RSA3 family.</text>
</comment>